<dbReference type="InterPro" id="IPR033756">
    <property type="entry name" value="YlxH/NBP35"/>
</dbReference>
<proteinExistence type="predicted"/>
<keyword evidence="2" id="KW-0067">ATP-binding</keyword>
<gene>
    <name evidence="3" type="ORF">AL399_09275</name>
</gene>
<evidence type="ECO:0000313" key="3">
    <source>
        <dbReference type="EMBL" id="KQM08088.1"/>
    </source>
</evidence>
<comment type="caution">
    <text evidence="3">The sequence shown here is derived from an EMBL/GenBank/DDBJ whole genome shotgun (WGS) entry which is preliminary data.</text>
</comment>
<reference evidence="3" key="1">
    <citation type="submission" date="2015-08" db="EMBL/GenBank/DDBJ databases">
        <title>Candidatus Bacteriodes Periocalifornicus.</title>
        <authorList>
            <person name="McLean J.S."/>
            <person name="Kelley S."/>
        </authorList>
    </citation>
    <scope>NUCLEOTIDE SEQUENCE [LARGE SCALE GENOMIC DNA]</scope>
    <source>
        <strain evidence="3">12B</strain>
    </source>
</reference>
<dbReference type="GO" id="GO:0051539">
    <property type="term" value="F:4 iron, 4 sulfur cluster binding"/>
    <property type="evidence" value="ECO:0007669"/>
    <property type="project" value="TreeGrafter"/>
</dbReference>
<name>A0A0Q4B4K6_9BACT</name>
<dbReference type="InterPro" id="IPR044304">
    <property type="entry name" value="NUBPL-like"/>
</dbReference>
<keyword evidence="1" id="KW-0547">Nucleotide-binding</keyword>
<dbReference type="EMBL" id="LIIK01000094">
    <property type="protein sequence ID" value="KQM08088.1"/>
    <property type="molecule type" value="Genomic_DNA"/>
</dbReference>
<keyword evidence="4" id="KW-1185">Reference proteome</keyword>
<dbReference type="PANTHER" id="PTHR42961:SF2">
    <property type="entry name" value="IRON-SULFUR PROTEIN NUBPL"/>
    <property type="match status" value="1"/>
</dbReference>
<protein>
    <submittedName>
        <fullName evidence="3">Sodium:proton antiporter</fullName>
    </submittedName>
</protein>
<sequence length="141" mass="14804">LVWRGPMASNALKQLIHMGLWGELDFLLIDMPPGTSDVHLTVTQELSLSGAVVVSTPQRVALADAQKALSMFSNHAIAVPVLGMVENMAWFDAGDGQKHYLFGQGGTAALAKELGVPLLGEIPIEQSLREGGDTGCPLAAG</sequence>
<dbReference type="PROSITE" id="PS01215">
    <property type="entry name" value="MRP"/>
    <property type="match status" value="1"/>
</dbReference>
<dbReference type="Pfam" id="PF10609">
    <property type="entry name" value="ParA"/>
    <property type="match status" value="1"/>
</dbReference>
<evidence type="ECO:0000256" key="2">
    <source>
        <dbReference type="ARBA" id="ARBA00022840"/>
    </source>
</evidence>
<feature type="non-terminal residue" evidence="3">
    <location>
        <position position="141"/>
    </location>
</feature>
<dbReference type="SUPFAM" id="SSF52540">
    <property type="entry name" value="P-loop containing nucleoside triphosphate hydrolases"/>
    <property type="match status" value="1"/>
</dbReference>
<dbReference type="AlphaFoldDB" id="A0A0Q4B4K6"/>
<dbReference type="InterPro" id="IPR000808">
    <property type="entry name" value="Mrp-like_CS"/>
</dbReference>
<organism evidence="3 4">
    <name type="scientific">Candidatus [Bacteroides] periocalifornicus</name>
    <dbReference type="NCBI Taxonomy" id="1702214"/>
    <lineage>
        <taxon>Bacteria</taxon>
        <taxon>Pseudomonadati</taxon>
        <taxon>Bacteroidota</taxon>
    </lineage>
</organism>
<dbReference type="GO" id="GO:0005524">
    <property type="term" value="F:ATP binding"/>
    <property type="evidence" value="ECO:0007669"/>
    <property type="project" value="UniProtKB-KW"/>
</dbReference>
<dbReference type="STRING" id="1702214.AL399_09275"/>
<dbReference type="Proteomes" id="UP000054172">
    <property type="component" value="Unassembled WGS sequence"/>
</dbReference>
<evidence type="ECO:0000313" key="4">
    <source>
        <dbReference type="Proteomes" id="UP000054172"/>
    </source>
</evidence>
<dbReference type="InterPro" id="IPR027417">
    <property type="entry name" value="P-loop_NTPase"/>
</dbReference>
<accession>A0A0Q4B4K6</accession>
<dbReference type="GO" id="GO:0016226">
    <property type="term" value="P:iron-sulfur cluster assembly"/>
    <property type="evidence" value="ECO:0007669"/>
    <property type="project" value="InterPro"/>
</dbReference>
<dbReference type="PANTHER" id="PTHR42961">
    <property type="entry name" value="IRON-SULFUR PROTEIN NUBPL"/>
    <property type="match status" value="1"/>
</dbReference>
<feature type="non-terminal residue" evidence="3">
    <location>
        <position position="1"/>
    </location>
</feature>
<dbReference type="Gene3D" id="3.40.50.300">
    <property type="entry name" value="P-loop containing nucleotide triphosphate hydrolases"/>
    <property type="match status" value="1"/>
</dbReference>
<evidence type="ECO:0000256" key="1">
    <source>
        <dbReference type="ARBA" id="ARBA00022741"/>
    </source>
</evidence>